<dbReference type="EMBL" id="JXTB01000919">
    <property type="protein sequence ID" value="PON31829.1"/>
    <property type="molecule type" value="Genomic_DNA"/>
</dbReference>
<dbReference type="AlphaFoldDB" id="A0A2P5A5Q0"/>
<dbReference type="Proteomes" id="UP000237105">
    <property type="component" value="Unassembled WGS sequence"/>
</dbReference>
<evidence type="ECO:0000313" key="1">
    <source>
        <dbReference type="EMBL" id="PON31829.1"/>
    </source>
</evidence>
<dbReference type="OrthoDB" id="10315326at2759"/>
<reference evidence="2" key="1">
    <citation type="submission" date="2016-06" db="EMBL/GenBank/DDBJ databases">
        <title>Parallel loss of symbiosis genes in relatives of nitrogen-fixing non-legume Parasponia.</title>
        <authorList>
            <person name="Van Velzen R."/>
            <person name="Holmer R."/>
            <person name="Bu F."/>
            <person name="Rutten L."/>
            <person name="Van Zeijl A."/>
            <person name="Liu W."/>
            <person name="Santuari L."/>
            <person name="Cao Q."/>
            <person name="Sharma T."/>
            <person name="Shen D."/>
            <person name="Roswanjaya Y."/>
            <person name="Wardhani T."/>
            <person name="Kalhor M.S."/>
            <person name="Jansen J."/>
            <person name="Van den Hoogen J."/>
            <person name="Gungor B."/>
            <person name="Hartog M."/>
            <person name="Hontelez J."/>
            <person name="Verver J."/>
            <person name="Yang W.-C."/>
            <person name="Schijlen E."/>
            <person name="Repin R."/>
            <person name="Schilthuizen M."/>
            <person name="Schranz E."/>
            <person name="Heidstra R."/>
            <person name="Miyata K."/>
            <person name="Fedorova E."/>
            <person name="Kohlen W."/>
            <person name="Bisseling T."/>
            <person name="Smit S."/>
            <person name="Geurts R."/>
        </authorList>
    </citation>
    <scope>NUCLEOTIDE SEQUENCE [LARGE SCALE GENOMIC DNA]</scope>
    <source>
        <strain evidence="2">cv. WU1-14</strain>
    </source>
</reference>
<name>A0A2P5A5Q0_PARAD</name>
<gene>
    <name evidence="1" type="ORF">PanWU01x14_366480</name>
</gene>
<sequence length="77" mass="8866">ERPGPVEADEPQIHSLELFESRYSKLLVCPWVLTQFTRELGIIIAVSLIRFEWGPDLQEHAARRQLRCGVRHVSVGE</sequence>
<accession>A0A2P5A5Q0</accession>
<feature type="non-terminal residue" evidence="1">
    <location>
        <position position="1"/>
    </location>
</feature>
<keyword evidence="2" id="KW-1185">Reference proteome</keyword>
<evidence type="ECO:0000313" key="2">
    <source>
        <dbReference type="Proteomes" id="UP000237105"/>
    </source>
</evidence>
<protein>
    <submittedName>
        <fullName evidence="1">Uncharacterized protein</fullName>
    </submittedName>
</protein>
<organism evidence="1 2">
    <name type="scientific">Parasponia andersonii</name>
    <name type="common">Sponia andersonii</name>
    <dbReference type="NCBI Taxonomy" id="3476"/>
    <lineage>
        <taxon>Eukaryota</taxon>
        <taxon>Viridiplantae</taxon>
        <taxon>Streptophyta</taxon>
        <taxon>Embryophyta</taxon>
        <taxon>Tracheophyta</taxon>
        <taxon>Spermatophyta</taxon>
        <taxon>Magnoliopsida</taxon>
        <taxon>eudicotyledons</taxon>
        <taxon>Gunneridae</taxon>
        <taxon>Pentapetalae</taxon>
        <taxon>rosids</taxon>
        <taxon>fabids</taxon>
        <taxon>Rosales</taxon>
        <taxon>Cannabaceae</taxon>
        <taxon>Parasponia</taxon>
    </lineage>
</organism>
<proteinExistence type="predicted"/>
<comment type="caution">
    <text evidence="1">The sequence shown here is derived from an EMBL/GenBank/DDBJ whole genome shotgun (WGS) entry which is preliminary data.</text>
</comment>